<dbReference type="InterPro" id="IPR013083">
    <property type="entry name" value="Znf_RING/FYVE/PHD"/>
</dbReference>
<proteinExistence type="predicted"/>
<dbReference type="Pfam" id="PF01363">
    <property type="entry name" value="FYVE"/>
    <property type="match status" value="2"/>
</dbReference>
<evidence type="ECO:0000259" key="6">
    <source>
        <dbReference type="PROSITE" id="PS50178"/>
    </source>
</evidence>
<dbReference type="OrthoDB" id="660555at2759"/>
<comment type="caution">
    <text evidence="8">The sequence shown here is derived from an EMBL/GenBank/DDBJ whole genome shotgun (WGS) entry which is preliminary data.</text>
</comment>
<evidence type="ECO:0008006" key="10">
    <source>
        <dbReference type="Google" id="ProtNLM"/>
    </source>
</evidence>
<dbReference type="GO" id="GO:0008270">
    <property type="term" value="F:zinc ion binding"/>
    <property type="evidence" value="ECO:0007669"/>
    <property type="project" value="UniProtKB-KW"/>
</dbReference>
<dbReference type="InterPro" id="IPR002913">
    <property type="entry name" value="START_lipid-bd_dom"/>
</dbReference>
<dbReference type="SUPFAM" id="SSF57903">
    <property type="entry name" value="FYVE/PHD zinc finger"/>
    <property type="match status" value="4"/>
</dbReference>
<protein>
    <recommendedName>
        <fullName evidence="10">FYVE-type domain-containing protein</fullName>
    </recommendedName>
</protein>
<dbReference type="Proteomes" id="UP000243579">
    <property type="component" value="Unassembled WGS sequence"/>
</dbReference>
<dbReference type="InterPro" id="IPR000306">
    <property type="entry name" value="Znf_FYVE"/>
</dbReference>
<evidence type="ECO:0000256" key="1">
    <source>
        <dbReference type="ARBA" id="ARBA00022723"/>
    </source>
</evidence>
<dbReference type="CDD" id="cd00065">
    <property type="entry name" value="FYVE_like_SF"/>
    <property type="match status" value="2"/>
</dbReference>
<sequence>MRRGHSQHDASSAHDFLLPYGFFDCLPLNPADLEYLGSLARHTWDTTLAALQCRDATAWNSVGDIKGAHVFQGKPRPSEPHIVPFRASATLAATLDEVVDLMSNATGDQVLYTLRHCAEDILDMKVLYTLESSAQRRVLVRWYALACPTPLQNRDFCVVEVQDAFALPSGLRAWAIAQHSVRLPSCPDLKSAFQLVRGAVANSGLLVVETAEAGVLHAHSHCEMDFKGALPSFLYKKLMKRRASHLTAIDTYVHDRRVQGCFQPSQNYVPAADRSHCSFCSKRFHAFRHKYHCATCGDVFCSKCTGAWKARGGTQRVCVNCSGGLCESYSDAAQSPVFGLSPHHAPRTFRTQSQRAPSLVSPVASGRPQYSPSCTRERAVPSDDPLLAAWNSLRLSTDVPLRDMQSEKTTSTLEDLCEDHVTKLLSGSCDWEYDPTATIDMASLLASQQQSALERSFGYRKESQFKDFPLPPDFFRREPLTTIETRYLESLGEHNIRNLLLLQASFYDDNLWPCVKDTPEVRLFQGLAPPSEPCIIPFRAATTIQANFRELTALLANLTAEQMDAAIHKYAFDVLDMTILYEIPTPSPETTRMLVRWMATECPTPLRSRDFCLLEVHHQTTLASGRRAYVISQHSIRLPCCPDLKSAFNLVRGSIYNSGTIIVETSTPGVLEVQTHMQMALKGRVPAWLHKYVVRQRAGRLQSLHASLQDYRLTDGHDASYIAMVPFETRPRCTGCHKAFNVFPKWRRKHHCEHCGEVYCRRCARTTTAETKGRVCYACVGLTVESSVRSPFRSGGAEYSNYLFEDDDDGSIVGARTTGHEPAYQPSTSSATLLQLLDAPPKARDDGLCTPDVAMEAIQFNWLSDEPQDNGSFLPMLEVDASSHVLRLVQGAEPWTRIKEAAGLTLYQGRSQSSFQAATTVTASLDELSALLTNATTAQMRANIGQHVHTDVLDSNILHAIGGGGTAFIRWFAIECPGPMRNRDFCVLEAHDVVRLPSGARALVISQHSVPYTACPENEVTLHVVRGTMHHSGLVATEVAPDQWCVQLFLHMDLHGRGPAWLHKHVVRSRAMQLLSLHGALTALRRTRASLSAAFPLYSGSHSDCSRCHKRVVGALALGRRPAQCHACCKVFCRHCTVVSPTKERVCIGCYAATTTGCFRSPYPSSLGSDLGAPSPCRQYSPNVTRQQLAQWIEPKWCEGLSSRESEYLGGLAQTNLDKLVEDQDNFYNSRLWPCVRETPGLRLFQGPTPTSAAPFRAATTIQASFAELIALFTAATLESGQLSTKQAHDDVVDSAVLVHVASSLPTRRIFVRWMAVECPKPLRNRDFCVLEVHDQVTLASGHRAYVISQHSIRLACCPDMESTIGLVRGSIYNSGLVILETSTAGVLEVRSHVDMDMKGRVPSWLHSYMVRQRAERLRSIHLSVQSSRAKASFGEAFFRQWHRKHNCVLCGEIFCRQCTRACTAEPHKRMCNSCVGSMVEYTLRSPYTSRASGIEAPPLFEDDAPKPCRQYQPSTMRANLLQLIEPPTSQRRRPAVAKSPDVTLEALRMEYGAVEQRHSRTILFPTDADALYLPLLDQHNQHADV</sequence>
<dbReference type="InterPro" id="IPR052727">
    <property type="entry name" value="Rab4/Rab5_effector"/>
</dbReference>
<dbReference type="GO" id="GO:0008289">
    <property type="term" value="F:lipid binding"/>
    <property type="evidence" value="ECO:0007669"/>
    <property type="project" value="InterPro"/>
</dbReference>
<dbReference type="InterPro" id="IPR023393">
    <property type="entry name" value="START-like_dom_sf"/>
</dbReference>
<accession>A0A1V9ZSM4</accession>
<keyword evidence="2 4" id="KW-0863">Zinc-finger</keyword>
<feature type="domain" description="START" evidence="7">
    <location>
        <begin position="501"/>
        <end position="696"/>
    </location>
</feature>
<keyword evidence="3" id="KW-0862">Zinc</keyword>
<dbReference type="Gene3D" id="3.30.530.20">
    <property type="match status" value="4"/>
</dbReference>
<dbReference type="Gene3D" id="3.30.40.10">
    <property type="entry name" value="Zinc/RING finger domain, C3HC4 (zinc finger)"/>
    <property type="match status" value="2"/>
</dbReference>
<keyword evidence="1" id="KW-0479">Metal-binding</keyword>
<evidence type="ECO:0000313" key="8">
    <source>
        <dbReference type="EMBL" id="OQS00790.1"/>
    </source>
</evidence>
<dbReference type="PROSITE" id="PS50178">
    <property type="entry name" value="ZF_FYVE"/>
    <property type="match status" value="2"/>
</dbReference>
<reference evidence="8 9" key="1">
    <citation type="journal article" date="2014" name="Genome Biol. Evol.">
        <title>The secreted proteins of Achlya hypogyna and Thraustotheca clavata identify the ancestral oomycete secretome and reveal gene acquisitions by horizontal gene transfer.</title>
        <authorList>
            <person name="Misner I."/>
            <person name="Blouin N."/>
            <person name="Leonard G."/>
            <person name="Richards T.A."/>
            <person name="Lane C.E."/>
        </authorList>
    </citation>
    <scope>NUCLEOTIDE SEQUENCE [LARGE SCALE GENOMIC DNA]</scope>
    <source>
        <strain evidence="8 9">ATCC 48635</strain>
    </source>
</reference>
<dbReference type="InterPro" id="IPR017455">
    <property type="entry name" value="Znf_FYVE-rel"/>
</dbReference>
<dbReference type="EMBL" id="JNBR01000024">
    <property type="protein sequence ID" value="OQS00790.1"/>
    <property type="molecule type" value="Genomic_DNA"/>
</dbReference>
<evidence type="ECO:0000259" key="7">
    <source>
        <dbReference type="PROSITE" id="PS50848"/>
    </source>
</evidence>
<evidence type="ECO:0000256" key="2">
    <source>
        <dbReference type="ARBA" id="ARBA00022771"/>
    </source>
</evidence>
<dbReference type="PROSITE" id="PS50848">
    <property type="entry name" value="START"/>
    <property type="match status" value="1"/>
</dbReference>
<dbReference type="SUPFAM" id="SSF55961">
    <property type="entry name" value="Bet v1-like"/>
    <property type="match status" value="4"/>
</dbReference>
<dbReference type="PANTHER" id="PTHR13510">
    <property type="entry name" value="FYVE-FINGER-CONTAINING RAB5 EFFECTOR PROTEIN RABENOSYN-5-RELATED"/>
    <property type="match status" value="1"/>
</dbReference>
<dbReference type="PANTHER" id="PTHR13510:SF44">
    <property type="entry name" value="RABENOSYN-5"/>
    <property type="match status" value="1"/>
</dbReference>
<evidence type="ECO:0000313" key="9">
    <source>
        <dbReference type="Proteomes" id="UP000243579"/>
    </source>
</evidence>
<dbReference type="STRING" id="1202772.A0A1V9ZSM4"/>
<feature type="domain" description="FYVE-type" evidence="6">
    <location>
        <begin position="727"/>
        <end position="779"/>
    </location>
</feature>
<feature type="region of interest" description="Disordered" evidence="5">
    <location>
        <begin position="350"/>
        <end position="379"/>
    </location>
</feature>
<dbReference type="CDD" id="cd00177">
    <property type="entry name" value="START"/>
    <property type="match status" value="1"/>
</dbReference>
<evidence type="ECO:0000256" key="4">
    <source>
        <dbReference type="PROSITE-ProRule" id="PRU00091"/>
    </source>
</evidence>
<gene>
    <name evidence="8" type="ORF">ACHHYP_02707</name>
</gene>
<evidence type="ECO:0000256" key="3">
    <source>
        <dbReference type="ARBA" id="ARBA00022833"/>
    </source>
</evidence>
<name>A0A1V9ZSM4_ACHHY</name>
<feature type="domain" description="FYVE-type" evidence="6">
    <location>
        <begin position="271"/>
        <end position="321"/>
    </location>
</feature>
<dbReference type="Pfam" id="PF01852">
    <property type="entry name" value="START"/>
    <property type="match status" value="3"/>
</dbReference>
<organism evidence="8 9">
    <name type="scientific">Achlya hypogyna</name>
    <name type="common">Oomycete</name>
    <name type="synonym">Protoachlya hypogyna</name>
    <dbReference type="NCBI Taxonomy" id="1202772"/>
    <lineage>
        <taxon>Eukaryota</taxon>
        <taxon>Sar</taxon>
        <taxon>Stramenopiles</taxon>
        <taxon>Oomycota</taxon>
        <taxon>Saprolegniomycetes</taxon>
        <taxon>Saprolegniales</taxon>
        <taxon>Achlyaceae</taxon>
        <taxon>Achlya</taxon>
    </lineage>
</organism>
<dbReference type="InterPro" id="IPR011011">
    <property type="entry name" value="Znf_FYVE_PHD"/>
</dbReference>
<keyword evidence="9" id="KW-1185">Reference proteome</keyword>
<dbReference type="SMART" id="SM00064">
    <property type="entry name" value="FYVE"/>
    <property type="match status" value="2"/>
</dbReference>
<evidence type="ECO:0000256" key="5">
    <source>
        <dbReference type="SAM" id="MobiDB-lite"/>
    </source>
</evidence>